<reference evidence="1 2" key="1">
    <citation type="submission" date="2015-09" db="EMBL/GenBank/DDBJ databases">
        <authorList>
            <consortium name="Swine Surveillance"/>
        </authorList>
    </citation>
    <scope>NUCLEOTIDE SEQUENCE [LARGE SCALE GENOMIC DNA]</scope>
    <source>
        <strain evidence="1 2">CECT 8399</strain>
    </source>
</reference>
<sequence length="139" mass="15349">MMWTDTTHFYAATDCKYLGRPCPAAERMIGKLAEAMTKAKPLTQEDFEIAGTTALDGCPRNCPAQFVASHDRIRLFCGVGEDAPREGLDRFADAILNRDGTGFAASKLDARPCALMEALPKPAEAQQAEQMRRFEHKII</sequence>
<gene>
    <name evidence="1" type="ORF">PHA8399_00999</name>
</gene>
<dbReference type="EMBL" id="CYSR01000010">
    <property type="protein sequence ID" value="CUH98883.1"/>
    <property type="molecule type" value="Genomic_DNA"/>
</dbReference>
<dbReference type="RefSeq" id="WP_058285073.1">
    <property type="nucleotide sequence ID" value="NZ_CYSR01000010.1"/>
</dbReference>
<accession>A0A0P1H7U2</accession>
<evidence type="ECO:0000313" key="2">
    <source>
        <dbReference type="Proteomes" id="UP000051326"/>
    </source>
</evidence>
<dbReference type="Proteomes" id="UP000051326">
    <property type="component" value="Unassembled WGS sequence"/>
</dbReference>
<name>A0A0P1H7U2_9RHOB</name>
<organism evidence="1 2">
    <name type="scientific">Leisingera aquaemixtae</name>
    <dbReference type="NCBI Taxonomy" id="1396826"/>
    <lineage>
        <taxon>Bacteria</taxon>
        <taxon>Pseudomonadati</taxon>
        <taxon>Pseudomonadota</taxon>
        <taxon>Alphaproteobacteria</taxon>
        <taxon>Rhodobacterales</taxon>
        <taxon>Roseobacteraceae</taxon>
        <taxon>Leisingera</taxon>
    </lineage>
</organism>
<protein>
    <submittedName>
        <fullName evidence="1">Uncharacterized protein</fullName>
    </submittedName>
</protein>
<evidence type="ECO:0000313" key="1">
    <source>
        <dbReference type="EMBL" id="CUH98883.1"/>
    </source>
</evidence>
<dbReference type="AlphaFoldDB" id="A0A0P1H7U2"/>
<proteinExistence type="predicted"/>